<protein>
    <submittedName>
        <fullName evidence="1">Uncharacterized protein</fullName>
    </submittedName>
</protein>
<sequence>MQAMSNETESPIPATLPQQPEVLAYLNYHKQDVAGLSFSPLSGRCKQLMAVEQYHQSVDALTSQLDIALQDLATAQAELQRNKVTIAGMNEAHAKLAGLYEGALSQIKTLTATPTFNLCRCGDQRLPAVTLERNSLGPFWKAACPACKHSVSTFTEPGLVQLWNALSKVPRPIPAPTDVEGHVGLVTYTAFWNTYVSGYEDGKQDSRASNCAKYNPSGAAHKSMALLASLAQPEQNAHE</sequence>
<dbReference type="AlphaFoldDB" id="A0A1V0M6G7"/>
<keyword evidence="1" id="KW-0614">Plasmid</keyword>
<organism evidence="1">
    <name type="scientific">Pseudomonas aeruginosa</name>
    <dbReference type="NCBI Taxonomy" id="287"/>
    <lineage>
        <taxon>Bacteria</taxon>
        <taxon>Pseudomonadati</taxon>
        <taxon>Pseudomonadota</taxon>
        <taxon>Gammaproteobacteria</taxon>
        <taxon>Pseudomonadales</taxon>
        <taxon>Pseudomonadaceae</taxon>
        <taxon>Pseudomonas</taxon>
    </lineage>
</organism>
<accession>A0A1V0M6G7</accession>
<name>A0A1V0M6G7_PSEAI</name>
<dbReference type="EMBL" id="KY494864">
    <property type="protein sequence ID" value="ARD70487.1"/>
    <property type="molecule type" value="Genomic_DNA"/>
</dbReference>
<geneLocation type="plasmid" evidence="1">
    <name>pJB37</name>
</geneLocation>
<proteinExistence type="predicted"/>
<reference evidence="1" key="1">
    <citation type="submission" date="2017-01" db="EMBL/GenBank/DDBJ databases">
        <title>Complete nucleotide sequence of an IncP-2 blaVIM-2-harboring megaplasmid from Pseudomonas aeruginosa.</title>
        <authorList>
            <person name="Botelho J."/>
            <person name="Grosso F."/>
            <person name="Mabrouk A."/>
            <person name="Peixe L."/>
        </authorList>
    </citation>
    <scope>NUCLEOTIDE SEQUENCE</scope>
    <source>
        <strain evidence="1">FFUP_PS_37</strain>
        <plasmid evidence="1">pJB37</plasmid>
    </source>
</reference>
<evidence type="ECO:0000313" key="1">
    <source>
        <dbReference type="EMBL" id="ARD70487.1"/>
    </source>
</evidence>